<dbReference type="PANTHER" id="PTHR36449">
    <property type="entry name" value="ACETYLTRANSFERASE-RELATED"/>
    <property type="match status" value="1"/>
</dbReference>
<evidence type="ECO:0000256" key="2">
    <source>
        <dbReference type="ARBA" id="ARBA00022491"/>
    </source>
</evidence>
<evidence type="ECO:0000256" key="3">
    <source>
        <dbReference type="ARBA" id="ARBA00022649"/>
    </source>
</evidence>
<comment type="similarity">
    <text evidence="1">Belongs to the acetyltransferase family. GNAT subfamily.</text>
</comment>
<evidence type="ECO:0000256" key="4">
    <source>
        <dbReference type="ARBA" id="ARBA00022679"/>
    </source>
</evidence>
<reference evidence="8 9" key="1">
    <citation type="journal article" date="2017" name="Environ. Microbiol.">
        <title>Genomic and physiological analyses of 'Reinekea forsetii' reveal a versatile opportunistic lifestyle during spring algae blooms.</title>
        <authorList>
            <person name="Avci B."/>
            <person name="Hahnke R.L."/>
            <person name="Chafee M."/>
            <person name="Fischer T."/>
            <person name="Gruber-Vodicka H."/>
            <person name="Tegetmeyer H.E."/>
            <person name="Harder J."/>
            <person name="Fuchs B.M."/>
            <person name="Amann R.I."/>
            <person name="Teeling H."/>
        </authorList>
    </citation>
    <scope>NUCLEOTIDE SEQUENCE [LARGE SCALE GENOMIC DNA]</scope>
    <source>
        <strain evidence="8 9">Hel1_31_D35</strain>
    </source>
</reference>
<comment type="catalytic activity">
    <reaction evidence="6">
        <text>glycyl-tRNA(Gly) + acetyl-CoA = N-acetylglycyl-tRNA(Gly) + CoA + H(+)</text>
        <dbReference type="Rhea" id="RHEA:81867"/>
        <dbReference type="Rhea" id="RHEA-COMP:9683"/>
        <dbReference type="Rhea" id="RHEA-COMP:19766"/>
        <dbReference type="ChEBI" id="CHEBI:15378"/>
        <dbReference type="ChEBI" id="CHEBI:57287"/>
        <dbReference type="ChEBI" id="CHEBI:57288"/>
        <dbReference type="ChEBI" id="CHEBI:78522"/>
        <dbReference type="ChEBI" id="CHEBI:232036"/>
    </reaction>
</comment>
<evidence type="ECO:0000313" key="8">
    <source>
        <dbReference type="EMBL" id="ATX78092.1"/>
    </source>
</evidence>
<dbReference type="Gene3D" id="3.40.630.30">
    <property type="match status" value="2"/>
</dbReference>
<dbReference type="Proteomes" id="UP000229757">
    <property type="component" value="Chromosome"/>
</dbReference>
<name>A0A2K8KU03_9GAMM</name>
<dbReference type="AlphaFoldDB" id="A0A2K8KU03"/>
<dbReference type="InterPro" id="IPR016181">
    <property type="entry name" value="Acyl_CoA_acyltransferase"/>
</dbReference>
<keyword evidence="3" id="KW-1277">Toxin-antitoxin system</keyword>
<dbReference type="Pfam" id="PF13508">
    <property type="entry name" value="Acetyltransf_7"/>
    <property type="match status" value="1"/>
</dbReference>
<sequence length="159" mass="17398">MSFELKAPQPLTVDHYCDDFSCGEPTLEDWLKRRALLNQMSGASRSGEPRIRPLRAGGECCFTSSGNREGPPQHARANTGNGLARLAVDRQAQGIRLGAAMLRDAVYRAVAVSEHAGVSALLVHAFHDRAKSFYQHFGFQTSPIKPLVLMLPLNRAKIG</sequence>
<dbReference type="GO" id="GO:0016747">
    <property type="term" value="F:acyltransferase activity, transferring groups other than amino-acyl groups"/>
    <property type="evidence" value="ECO:0007669"/>
    <property type="project" value="InterPro"/>
</dbReference>
<keyword evidence="9" id="KW-1185">Reference proteome</keyword>
<organism evidence="8 9">
    <name type="scientific">Reinekea forsetii</name>
    <dbReference type="NCBI Taxonomy" id="1336806"/>
    <lineage>
        <taxon>Bacteria</taxon>
        <taxon>Pseudomonadati</taxon>
        <taxon>Pseudomonadota</taxon>
        <taxon>Gammaproteobacteria</taxon>
        <taxon>Oceanospirillales</taxon>
        <taxon>Saccharospirillaceae</taxon>
        <taxon>Reinekea</taxon>
    </lineage>
</organism>
<gene>
    <name evidence="8" type="primary">ssrA</name>
    <name evidence="8" type="ORF">REIFOR_02972</name>
</gene>
<keyword evidence="4 8" id="KW-0808">Transferase</keyword>
<protein>
    <submittedName>
        <fullName evidence="8">N-acetyltransferase, GNAT family</fullName>
    </submittedName>
</protein>
<dbReference type="EMBL" id="CP011797">
    <property type="protein sequence ID" value="ATX78092.1"/>
    <property type="molecule type" value="Genomic_DNA"/>
</dbReference>
<evidence type="ECO:0000313" key="9">
    <source>
        <dbReference type="Proteomes" id="UP000229757"/>
    </source>
</evidence>
<dbReference type="RefSeq" id="WP_227003701.1">
    <property type="nucleotide sequence ID" value="NZ_CP011797.1"/>
</dbReference>
<evidence type="ECO:0000259" key="7">
    <source>
        <dbReference type="Pfam" id="PF13508"/>
    </source>
</evidence>
<feature type="domain" description="N-acetyltransferase" evidence="7">
    <location>
        <begin position="82"/>
        <end position="140"/>
    </location>
</feature>
<evidence type="ECO:0000256" key="1">
    <source>
        <dbReference type="ARBA" id="ARBA00009342"/>
    </source>
</evidence>
<accession>A0A2K8KU03</accession>
<evidence type="ECO:0000256" key="5">
    <source>
        <dbReference type="ARBA" id="ARBA00023315"/>
    </source>
</evidence>
<keyword evidence="5" id="KW-0012">Acyltransferase</keyword>
<dbReference type="SUPFAM" id="SSF55729">
    <property type="entry name" value="Acyl-CoA N-acyltransferases (Nat)"/>
    <property type="match status" value="1"/>
</dbReference>
<dbReference type="InterPro" id="IPR000182">
    <property type="entry name" value="GNAT_dom"/>
</dbReference>
<dbReference type="KEGG" id="rfo:REIFOR_02972"/>
<keyword evidence="2" id="KW-0678">Repressor</keyword>
<dbReference type="PANTHER" id="PTHR36449:SF1">
    <property type="entry name" value="ACETYLTRANSFERASE"/>
    <property type="match status" value="1"/>
</dbReference>
<proteinExistence type="inferred from homology"/>
<evidence type="ECO:0000256" key="6">
    <source>
        <dbReference type="ARBA" id="ARBA00049880"/>
    </source>
</evidence>